<evidence type="ECO:0000259" key="11">
    <source>
        <dbReference type="Pfam" id="PF20510"/>
    </source>
</evidence>
<accession>A0A8C7RI67</accession>
<dbReference type="Pfam" id="PF20510">
    <property type="entry name" value="HgmA_N"/>
    <property type="match status" value="2"/>
</dbReference>
<evidence type="ECO:0000256" key="2">
    <source>
        <dbReference type="ARBA" id="ARBA00013127"/>
    </source>
</evidence>
<reference evidence="12" key="1">
    <citation type="submission" date="2020-07" db="EMBL/GenBank/DDBJ databases">
        <title>A long reads based de novo assembly of the rainbow trout Arlee double haploid line genome.</title>
        <authorList>
            <person name="Gao G."/>
            <person name="Palti Y."/>
        </authorList>
    </citation>
    <scope>NUCLEOTIDE SEQUENCE [LARGE SCALE GENOMIC DNA]</scope>
</reference>
<keyword evidence="4" id="KW-0479">Metal-binding</keyword>
<dbReference type="GO" id="GO:0004411">
    <property type="term" value="F:homogentisate 1,2-dioxygenase activity"/>
    <property type="evidence" value="ECO:0007669"/>
    <property type="project" value="UniProtKB-EC"/>
</dbReference>
<evidence type="ECO:0000313" key="12">
    <source>
        <dbReference type="Ensembl" id="ENSOMYP00000052781.2"/>
    </source>
</evidence>
<evidence type="ECO:0000256" key="1">
    <source>
        <dbReference type="ARBA" id="ARBA00004704"/>
    </source>
</evidence>
<evidence type="ECO:0000256" key="5">
    <source>
        <dbReference type="ARBA" id="ARBA00022964"/>
    </source>
</evidence>
<evidence type="ECO:0000256" key="9">
    <source>
        <dbReference type="ARBA" id="ARBA00030437"/>
    </source>
</evidence>
<keyword evidence="5" id="KW-0223">Dioxygenase</keyword>
<dbReference type="UniPathway" id="UPA00139">
    <property type="reaction ID" value="UER00339"/>
</dbReference>
<feature type="domain" description="Homogentisate 1,2-dioxygenase N-terminal" evidence="11">
    <location>
        <begin position="204"/>
        <end position="244"/>
    </location>
</feature>
<dbReference type="AlphaFoldDB" id="A0A8C7RI67"/>
<dbReference type="PANTHER" id="PTHR11056:SF0">
    <property type="entry name" value="HOMOGENTISATE 1,2-DIOXYGENASE"/>
    <property type="match status" value="1"/>
</dbReference>
<dbReference type="EC" id="1.13.11.5" evidence="2"/>
<dbReference type="Ensembl" id="ENSOMYT00000057409.2">
    <property type="protein sequence ID" value="ENSOMYP00000052781.2"/>
    <property type="gene ID" value="ENSOMYG00000024078.2"/>
</dbReference>
<evidence type="ECO:0000256" key="10">
    <source>
        <dbReference type="ARBA" id="ARBA00033225"/>
    </source>
</evidence>
<reference evidence="12" key="2">
    <citation type="submission" date="2025-08" db="UniProtKB">
        <authorList>
            <consortium name="Ensembl"/>
        </authorList>
    </citation>
    <scope>IDENTIFICATION</scope>
</reference>
<evidence type="ECO:0000256" key="6">
    <source>
        <dbReference type="ARBA" id="ARBA00023002"/>
    </source>
</evidence>
<dbReference type="InterPro" id="IPR005708">
    <property type="entry name" value="Homogentis_dOase"/>
</dbReference>
<evidence type="ECO:0000256" key="4">
    <source>
        <dbReference type="ARBA" id="ARBA00022723"/>
    </source>
</evidence>
<dbReference type="PANTHER" id="PTHR11056">
    <property type="entry name" value="HOMOGENTISATE 1,2-DIOXYGENASE"/>
    <property type="match status" value="1"/>
</dbReference>
<dbReference type="InterPro" id="IPR046452">
    <property type="entry name" value="HgmA_N"/>
</dbReference>
<dbReference type="Proteomes" id="UP000694395">
    <property type="component" value="Chromosome 11"/>
</dbReference>
<keyword evidence="13" id="KW-1185">Reference proteome</keyword>
<proteinExistence type="predicted"/>
<dbReference type="SUPFAM" id="SSF51182">
    <property type="entry name" value="RmlC-like cupins"/>
    <property type="match status" value="1"/>
</dbReference>
<dbReference type="GO" id="GO:0046872">
    <property type="term" value="F:metal ion binding"/>
    <property type="evidence" value="ECO:0007669"/>
    <property type="project" value="UniProtKB-KW"/>
</dbReference>
<organism evidence="12 13">
    <name type="scientific">Oncorhynchus mykiss</name>
    <name type="common">Rainbow trout</name>
    <name type="synonym">Salmo gairdneri</name>
    <dbReference type="NCBI Taxonomy" id="8022"/>
    <lineage>
        <taxon>Eukaryota</taxon>
        <taxon>Metazoa</taxon>
        <taxon>Chordata</taxon>
        <taxon>Craniata</taxon>
        <taxon>Vertebrata</taxon>
        <taxon>Euteleostomi</taxon>
        <taxon>Actinopterygii</taxon>
        <taxon>Neopterygii</taxon>
        <taxon>Teleostei</taxon>
        <taxon>Protacanthopterygii</taxon>
        <taxon>Salmoniformes</taxon>
        <taxon>Salmonidae</taxon>
        <taxon>Salmoninae</taxon>
        <taxon>Oncorhynchus</taxon>
    </lineage>
</organism>
<sequence>VALFQYLSGFGNEFSSEDPCCPGALPEGQNNPQVCPYGLYTEQLSGYAFTCTQPSNKMSWFYRILPFVRHKLYTAMHCGSLTDNWDEVEPDPNQLQLLPFSITKSIKPSAGDTKSHNRIGIHMFTCNTSMVDRCVLMYSPTFLPLAVPQQGEIVITTEFGKMMVEPNEICVIQKELRFSGDVFGETRGYVLEVCQPGTHRCVATGYTVINKYQGKLFSSQQMCDFSPFNLVTWHGNYTPNKYNLDIFMVIKCVVFETCIENLRHRQKVRGPSPLTFSSNGF</sequence>
<evidence type="ECO:0000256" key="7">
    <source>
        <dbReference type="ARBA" id="ARBA00023004"/>
    </source>
</evidence>
<dbReference type="GO" id="GO:0006559">
    <property type="term" value="P:L-phenylalanine catabolic process"/>
    <property type="evidence" value="ECO:0007669"/>
    <property type="project" value="UniProtKB-UniPathway"/>
</dbReference>
<dbReference type="InterPro" id="IPR011051">
    <property type="entry name" value="RmlC_Cupin_sf"/>
</dbReference>
<keyword evidence="6" id="KW-0560">Oxidoreductase</keyword>
<evidence type="ECO:0000313" key="13">
    <source>
        <dbReference type="Proteomes" id="UP000694395"/>
    </source>
</evidence>
<reference evidence="12" key="3">
    <citation type="submission" date="2025-09" db="UniProtKB">
        <authorList>
            <consortium name="Ensembl"/>
        </authorList>
    </citation>
    <scope>IDENTIFICATION</scope>
</reference>
<comment type="pathway">
    <text evidence="1">Amino-acid degradation; L-phenylalanine degradation; acetoacetate and fumarate from L-phenylalanine: step 4/6.</text>
</comment>
<evidence type="ECO:0000256" key="3">
    <source>
        <dbReference type="ARBA" id="ARBA00018757"/>
    </source>
</evidence>
<dbReference type="GeneTree" id="ENSGT00390000004601"/>
<feature type="domain" description="Homogentisate 1,2-dioxygenase N-terminal" evidence="11">
    <location>
        <begin position="5"/>
        <end position="195"/>
    </location>
</feature>
<dbReference type="GO" id="GO:0006570">
    <property type="term" value="P:tyrosine metabolic process"/>
    <property type="evidence" value="ECO:0007669"/>
    <property type="project" value="InterPro"/>
</dbReference>
<name>A0A8C7RI67_ONCMY</name>
<keyword evidence="7" id="KW-0408">Iron</keyword>
<evidence type="ECO:0000256" key="8">
    <source>
        <dbReference type="ARBA" id="ARBA00030235"/>
    </source>
</evidence>
<protein>
    <recommendedName>
        <fullName evidence="3">Homogentisate 1,2-dioxygenase</fullName>
        <ecNumber evidence="2">1.13.11.5</ecNumber>
    </recommendedName>
    <alternativeName>
        <fullName evidence="8">Homogentisate oxygenase</fullName>
    </alternativeName>
    <alternativeName>
        <fullName evidence="9">Homogentisic acid oxidase</fullName>
    </alternativeName>
    <alternativeName>
        <fullName evidence="10">Homogentisicase</fullName>
    </alternativeName>
</protein>
<dbReference type="GO" id="GO:0005737">
    <property type="term" value="C:cytoplasm"/>
    <property type="evidence" value="ECO:0007669"/>
    <property type="project" value="TreeGrafter"/>
</dbReference>